<reference evidence="1 2" key="1">
    <citation type="submission" date="2019-02" db="EMBL/GenBank/DDBJ databases">
        <title>Genome sequencing of the rare red list fungi Bondarzewia mesenterica.</title>
        <authorList>
            <person name="Buettner E."/>
            <person name="Kellner H."/>
        </authorList>
    </citation>
    <scope>NUCLEOTIDE SEQUENCE [LARGE SCALE GENOMIC DNA]</scope>
    <source>
        <strain evidence="1 2">DSM 108281</strain>
    </source>
</reference>
<evidence type="ECO:0000313" key="1">
    <source>
        <dbReference type="EMBL" id="THH10995.1"/>
    </source>
</evidence>
<organism evidence="1 2">
    <name type="scientific">Bondarzewia mesenterica</name>
    <dbReference type="NCBI Taxonomy" id="1095465"/>
    <lineage>
        <taxon>Eukaryota</taxon>
        <taxon>Fungi</taxon>
        <taxon>Dikarya</taxon>
        <taxon>Basidiomycota</taxon>
        <taxon>Agaricomycotina</taxon>
        <taxon>Agaricomycetes</taxon>
        <taxon>Russulales</taxon>
        <taxon>Bondarzewiaceae</taxon>
        <taxon>Bondarzewia</taxon>
    </lineage>
</organism>
<protein>
    <submittedName>
        <fullName evidence="1">Uncharacterized protein</fullName>
    </submittedName>
</protein>
<comment type="caution">
    <text evidence="1">The sequence shown here is derived from an EMBL/GenBank/DDBJ whole genome shotgun (WGS) entry which is preliminary data.</text>
</comment>
<gene>
    <name evidence="1" type="ORF">EW146_g8191</name>
</gene>
<proteinExistence type="predicted"/>
<dbReference type="Proteomes" id="UP000310158">
    <property type="component" value="Unassembled WGS sequence"/>
</dbReference>
<sequence length="183" mass="20727">MMFGRRGAAYQLRLTESEIQIQETQLSLLIRVDRLSQNASAEILADLNESQHWLENRIAAFQRDAERYMGLVDMGAEWEDIPADLFPDPKTNDEQPVPEELVEEDEDDIADAIPTEKMAIALPSMLGLARCTELGLEEMAKQELELRKGQANDALHHICISVAQKSFLFRSSVRQANSQKKKT</sequence>
<dbReference type="EMBL" id="SGPL01000537">
    <property type="protein sequence ID" value="THH10995.1"/>
    <property type="molecule type" value="Genomic_DNA"/>
</dbReference>
<dbReference type="AlphaFoldDB" id="A0A4S4LH05"/>
<name>A0A4S4LH05_9AGAM</name>
<dbReference type="OrthoDB" id="2675723at2759"/>
<keyword evidence="2" id="KW-1185">Reference proteome</keyword>
<accession>A0A4S4LH05</accession>
<evidence type="ECO:0000313" key="2">
    <source>
        <dbReference type="Proteomes" id="UP000310158"/>
    </source>
</evidence>